<dbReference type="InterPro" id="IPR036513">
    <property type="entry name" value="STAS_dom_sf"/>
</dbReference>
<evidence type="ECO:0000313" key="3">
    <source>
        <dbReference type="Proteomes" id="UP000183585"/>
    </source>
</evidence>
<dbReference type="Pfam" id="PF01740">
    <property type="entry name" value="STAS"/>
    <property type="match status" value="1"/>
</dbReference>
<reference evidence="3" key="1">
    <citation type="submission" date="2016-06" db="EMBL/GenBank/DDBJ databases">
        <authorList>
            <person name="Varghese N."/>
            <person name="Submissions Spin"/>
        </authorList>
    </citation>
    <scope>NUCLEOTIDE SEQUENCE [LARGE SCALE GENOMIC DNA]</scope>
    <source>
        <strain evidence="3">DSM 43168</strain>
    </source>
</reference>
<feature type="domain" description="STAS" evidence="1">
    <location>
        <begin position="24"/>
        <end position="135"/>
    </location>
</feature>
<evidence type="ECO:0000313" key="2">
    <source>
        <dbReference type="EMBL" id="SCE86532.1"/>
    </source>
</evidence>
<protein>
    <submittedName>
        <fullName evidence="2">Anti-anti-sigma factor</fullName>
    </submittedName>
</protein>
<dbReference type="CDD" id="cd07043">
    <property type="entry name" value="STAS_anti-anti-sigma_factors"/>
    <property type="match status" value="1"/>
</dbReference>
<name>A0A1C4VR96_9ACTN</name>
<organism evidence="2 3">
    <name type="scientific">Micromonospora carbonacea</name>
    <dbReference type="NCBI Taxonomy" id="47853"/>
    <lineage>
        <taxon>Bacteria</taxon>
        <taxon>Bacillati</taxon>
        <taxon>Actinomycetota</taxon>
        <taxon>Actinomycetes</taxon>
        <taxon>Micromonosporales</taxon>
        <taxon>Micromonosporaceae</taxon>
        <taxon>Micromonospora</taxon>
    </lineage>
</organism>
<keyword evidence="3" id="KW-1185">Reference proteome</keyword>
<dbReference type="GO" id="GO:0043856">
    <property type="term" value="F:anti-sigma factor antagonist activity"/>
    <property type="evidence" value="ECO:0007669"/>
    <property type="project" value="TreeGrafter"/>
</dbReference>
<accession>A0A1C4VR96</accession>
<dbReference type="AlphaFoldDB" id="A0A1C4VR96"/>
<evidence type="ECO:0000259" key="1">
    <source>
        <dbReference type="PROSITE" id="PS50801"/>
    </source>
</evidence>
<dbReference type="PANTHER" id="PTHR33495">
    <property type="entry name" value="ANTI-SIGMA FACTOR ANTAGONIST TM_1081-RELATED-RELATED"/>
    <property type="match status" value="1"/>
</dbReference>
<dbReference type="PROSITE" id="PS50801">
    <property type="entry name" value="STAS"/>
    <property type="match status" value="1"/>
</dbReference>
<dbReference type="Proteomes" id="UP000183585">
    <property type="component" value="Unassembled WGS sequence"/>
</dbReference>
<dbReference type="Gene3D" id="3.30.750.24">
    <property type="entry name" value="STAS domain"/>
    <property type="match status" value="1"/>
</dbReference>
<sequence length="135" mass="14148">MIVAPQGRKPEATPLTMSVDASDPGAPLIRVGGDLAFTTAAPLRHEVDRQLAERPPVLVLDFADLQFIDSTGLSVIVHAWREGQQSGTILRLRSTPRFLATILDMTGVTGLLARPLPGGEQSAGASGSHRSAASA</sequence>
<gene>
    <name evidence="2" type="ORF">GA0070563_102466</name>
</gene>
<dbReference type="EMBL" id="FMCT01000002">
    <property type="protein sequence ID" value="SCE86532.1"/>
    <property type="molecule type" value="Genomic_DNA"/>
</dbReference>
<dbReference type="SUPFAM" id="SSF52091">
    <property type="entry name" value="SpoIIaa-like"/>
    <property type="match status" value="1"/>
</dbReference>
<dbReference type="PANTHER" id="PTHR33495:SF2">
    <property type="entry name" value="ANTI-SIGMA FACTOR ANTAGONIST TM_1081-RELATED"/>
    <property type="match status" value="1"/>
</dbReference>
<proteinExistence type="predicted"/>
<dbReference type="InterPro" id="IPR002645">
    <property type="entry name" value="STAS_dom"/>
</dbReference>